<feature type="signal peptide" evidence="8">
    <location>
        <begin position="1"/>
        <end position="19"/>
    </location>
</feature>
<evidence type="ECO:0000259" key="9">
    <source>
        <dbReference type="Pfam" id="PF09240"/>
    </source>
</evidence>
<dbReference type="InterPro" id="IPR013783">
    <property type="entry name" value="Ig-like_fold"/>
</dbReference>
<evidence type="ECO:0000256" key="7">
    <source>
        <dbReference type="ARBA" id="ARBA00023180"/>
    </source>
</evidence>
<keyword evidence="3 8" id="KW-0732">Signal</keyword>
<evidence type="ECO:0000256" key="1">
    <source>
        <dbReference type="ARBA" id="ARBA00004479"/>
    </source>
</evidence>
<evidence type="ECO:0000256" key="8">
    <source>
        <dbReference type="SAM" id="SignalP"/>
    </source>
</evidence>
<comment type="subcellular location">
    <subcellularLocation>
        <location evidence="1">Membrane</location>
        <topology evidence="1">Single-pass type I membrane protein</topology>
    </subcellularLocation>
</comment>
<evidence type="ECO:0000256" key="5">
    <source>
        <dbReference type="ARBA" id="ARBA00023136"/>
    </source>
</evidence>
<feature type="domain" description="Type I cytokine receptor cytokine-binding" evidence="9">
    <location>
        <begin position="135"/>
        <end position="220"/>
    </location>
</feature>
<keyword evidence="6" id="KW-0675">Receptor</keyword>
<evidence type="ECO:0000256" key="4">
    <source>
        <dbReference type="ARBA" id="ARBA00022989"/>
    </source>
</evidence>
<keyword evidence="11" id="KW-1185">Reference proteome</keyword>
<evidence type="ECO:0000256" key="3">
    <source>
        <dbReference type="ARBA" id="ARBA00022729"/>
    </source>
</evidence>
<dbReference type="Gene3D" id="2.60.40.10">
    <property type="entry name" value="Immunoglobulins"/>
    <property type="match status" value="2"/>
</dbReference>
<name>A0A401PLK1_SCYTO</name>
<protein>
    <recommendedName>
        <fullName evidence="9">Type I cytokine receptor cytokine-binding domain-containing protein</fullName>
    </recommendedName>
</protein>
<keyword evidence="4" id="KW-1133">Transmembrane helix</keyword>
<accession>A0A401PLK1</accession>
<reference evidence="10 11" key="1">
    <citation type="journal article" date="2018" name="Nat. Ecol. Evol.">
        <title>Shark genomes provide insights into elasmobranch evolution and the origin of vertebrates.</title>
        <authorList>
            <person name="Hara Y"/>
            <person name="Yamaguchi K"/>
            <person name="Onimaru K"/>
            <person name="Kadota M"/>
            <person name="Koyanagi M"/>
            <person name="Keeley SD"/>
            <person name="Tatsumi K"/>
            <person name="Tanaka K"/>
            <person name="Motone F"/>
            <person name="Kageyama Y"/>
            <person name="Nozu R"/>
            <person name="Adachi N"/>
            <person name="Nishimura O"/>
            <person name="Nakagawa R"/>
            <person name="Tanegashima C"/>
            <person name="Kiyatake I"/>
            <person name="Matsumoto R"/>
            <person name="Murakumo K"/>
            <person name="Nishida K"/>
            <person name="Terakita A"/>
            <person name="Kuratani S"/>
            <person name="Sato K"/>
            <person name="Hyodo S Kuraku.S."/>
        </authorList>
    </citation>
    <scope>NUCLEOTIDE SEQUENCE [LARGE SCALE GENOMIC DNA]</scope>
</reference>
<evidence type="ECO:0000313" key="10">
    <source>
        <dbReference type="EMBL" id="GCB74000.1"/>
    </source>
</evidence>
<dbReference type="Proteomes" id="UP000288216">
    <property type="component" value="Unassembled WGS sequence"/>
</dbReference>
<dbReference type="InterPro" id="IPR015321">
    <property type="entry name" value="TypeI_recpt_CBD"/>
</dbReference>
<gene>
    <name evidence="10" type="ORF">scyTo_0003084</name>
</gene>
<proteinExistence type="predicted"/>
<dbReference type="InterPro" id="IPR036116">
    <property type="entry name" value="FN3_sf"/>
</dbReference>
<dbReference type="GO" id="GO:0004896">
    <property type="term" value="F:cytokine receptor activity"/>
    <property type="evidence" value="ECO:0007669"/>
    <property type="project" value="InterPro"/>
</dbReference>
<dbReference type="PANTHER" id="PTHR23037:SF46">
    <property type="entry name" value="INTERLEUKIN 5 RECEPTOR SUBUNIT ALPHA"/>
    <property type="match status" value="1"/>
</dbReference>
<keyword evidence="2" id="KW-0812">Transmembrane</keyword>
<dbReference type="AlphaFoldDB" id="A0A401PLK1"/>
<dbReference type="PANTHER" id="PTHR23037">
    <property type="entry name" value="CYTOKINE RECEPTOR"/>
    <property type="match status" value="1"/>
</dbReference>
<dbReference type="OrthoDB" id="9890439at2759"/>
<sequence>MFPLVPCFAISFVLPIVLSDGRLANLTELHPPADITIASRHLGELTVTWNDSISQDIKKWCVIRYPIEFKYYDSDDWQEDSRRLYPKHVEVFELHRGVSIRVKNMLLDKTIIKESNWTIMDIPPPPGDRETLASNFSCIIYNHSSMNCTWRKGSKAPTDTEYVMYYRQDKITRRCIHYFMDANGAQGCHVDHIGNENILICVNGSSNSTIVQPYYTQFEPFECEIYNPPVNLEVSQNLTVKWDMPAGYNNDPYCFAFELKVTDLDGDSTKLLRIDHVTEYVLVNINPTKRHSVKPYEAFFLSLYNDLSGFNQFVVTDRSVSMCKVLETVCEPIPDPQKKFKALFEEYNGDFQNWINCQIPISKADECHPIAIEENPQAEA</sequence>
<dbReference type="PROSITE" id="PS01356">
    <property type="entry name" value="HEMATOPO_REC_S_F2"/>
    <property type="match status" value="1"/>
</dbReference>
<dbReference type="Pfam" id="PF09240">
    <property type="entry name" value="IL6Ra-bind"/>
    <property type="match status" value="1"/>
</dbReference>
<dbReference type="InterPro" id="IPR003532">
    <property type="entry name" value="Short_hematopoietin_rcpt_2_CS"/>
</dbReference>
<dbReference type="STRING" id="75743.A0A401PLK1"/>
<dbReference type="EMBL" id="BFAA01000814">
    <property type="protein sequence ID" value="GCB74000.1"/>
    <property type="molecule type" value="Genomic_DNA"/>
</dbReference>
<evidence type="ECO:0000313" key="11">
    <source>
        <dbReference type="Proteomes" id="UP000288216"/>
    </source>
</evidence>
<organism evidence="10 11">
    <name type="scientific">Scyliorhinus torazame</name>
    <name type="common">Cloudy catshark</name>
    <name type="synonym">Catulus torazame</name>
    <dbReference type="NCBI Taxonomy" id="75743"/>
    <lineage>
        <taxon>Eukaryota</taxon>
        <taxon>Metazoa</taxon>
        <taxon>Chordata</taxon>
        <taxon>Craniata</taxon>
        <taxon>Vertebrata</taxon>
        <taxon>Chondrichthyes</taxon>
        <taxon>Elasmobranchii</taxon>
        <taxon>Galeomorphii</taxon>
        <taxon>Galeoidea</taxon>
        <taxon>Carcharhiniformes</taxon>
        <taxon>Scyliorhinidae</taxon>
        <taxon>Scyliorhinus</taxon>
    </lineage>
</organism>
<comment type="caution">
    <text evidence="10">The sequence shown here is derived from an EMBL/GenBank/DDBJ whole genome shotgun (WGS) entry which is preliminary data.</text>
</comment>
<feature type="chain" id="PRO_5019448388" description="Type I cytokine receptor cytokine-binding domain-containing protein" evidence="8">
    <location>
        <begin position="20"/>
        <end position="380"/>
    </location>
</feature>
<keyword evidence="5" id="KW-0472">Membrane</keyword>
<evidence type="ECO:0000256" key="6">
    <source>
        <dbReference type="ARBA" id="ARBA00023170"/>
    </source>
</evidence>
<evidence type="ECO:0000256" key="2">
    <source>
        <dbReference type="ARBA" id="ARBA00022692"/>
    </source>
</evidence>
<keyword evidence="7" id="KW-0325">Glycoprotein</keyword>
<dbReference type="GO" id="GO:0009897">
    <property type="term" value="C:external side of plasma membrane"/>
    <property type="evidence" value="ECO:0007669"/>
    <property type="project" value="TreeGrafter"/>
</dbReference>
<dbReference type="SUPFAM" id="SSF49265">
    <property type="entry name" value="Fibronectin type III"/>
    <property type="match status" value="1"/>
</dbReference>